<feature type="region of interest" description="Disordered" evidence="4">
    <location>
        <begin position="264"/>
        <end position="294"/>
    </location>
</feature>
<keyword evidence="7" id="KW-1185">Reference proteome</keyword>
<dbReference type="GO" id="GO:0005524">
    <property type="term" value="F:ATP binding"/>
    <property type="evidence" value="ECO:0007669"/>
    <property type="project" value="UniProtKB-KW"/>
</dbReference>
<dbReference type="InterPro" id="IPR017871">
    <property type="entry name" value="ABC_transporter-like_CS"/>
</dbReference>
<dbReference type="Pfam" id="PF12399">
    <property type="entry name" value="BCA_ABC_TP_C"/>
    <property type="match status" value="1"/>
</dbReference>
<sequence length="294" mass="30842">MTGEQAAEDAVLAVEDVALSFAGVTALDGVSFRVEPGTVHAVIGPNGAGKTSTFNVICGVYAPDRGSVTLGGNRLTGLAPHRIARLGIGRAFQNIALSGRQTVLENILLGRHVLTRAGVIASGLRLPSARREAREGRAKAAEIAELVGMSRLLDRPAGLLSYGDKKRLELARALAMEPSVLLLDEPVAGMNDEETARTAGVIRDVRDRTGVSVLLIEHDMTLVMDVSDRVTVLDFGRLVADGAPDEVRRHPEVLRAYLGGALGETDAGTDAGTEAGTGAGTEAVANQDQHQEDK</sequence>
<reference evidence="6 7" key="1">
    <citation type="submission" date="2021-03" db="EMBL/GenBank/DDBJ databases">
        <title>Actinomadura violae sp. nov., isolated from lichen in Thailand.</title>
        <authorList>
            <person name="Kanchanasin P."/>
            <person name="Saeng-In P."/>
            <person name="Phongsopitanun W."/>
            <person name="Yuki M."/>
            <person name="Kudo T."/>
            <person name="Ohkuma M."/>
            <person name="Tanasupawat S."/>
        </authorList>
    </citation>
    <scope>NUCLEOTIDE SEQUENCE [LARGE SCALE GENOMIC DNA]</scope>
    <source>
        <strain evidence="6 7">LCR2-06</strain>
    </source>
</reference>
<dbReference type="PANTHER" id="PTHR45772">
    <property type="entry name" value="CONSERVED COMPONENT OF ABC TRANSPORTER FOR NATURAL AMINO ACIDS-RELATED"/>
    <property type="match status" value="1"/>
</dbReference>
<dbReference type="InterPro" id="IPR003439">
    <property type="entry name" value="ABC_transporter-like_ATP-bd"/>
</dbReference>
<keyword evidence="1" id="KW-0813">Transport</keyword>
<evidence type="ECO:0000256" key="2">
    <source>
        <dbReference type="ARBA" id="ARBA00022741"/>
    </source>
</evidence>
<comment type="caution">
    <text evidence="6">The sequence shown here is derived from an EMBL/GenBank/DDBJ whole genome shotgun (WGS) entry which is preliminary data.</text>
</comment>
<dbReference type="Pfam" id="PF00005">
    <property type="entry name" value="ABC_tran"/>
    <property type="match status" value="1"/>
</dbReference>
<dbReference type="CDD" id="cd03219">
    <property type="entry name" value="ABC_Mj1267_LivG_branched"/>
    <property type="match status" value="1"/>
</dbReference>
<evidence type="ECO:0000313" key="7">
    <source>
        <dbReference type="Proteomes" id="UP000680206"/>
    </source>
</evidence>
<keyword evidence="3 6" id="KW-0067">ATP-binding</keyword>
<evidence type="ECO:0000256" key="4">
    <source>
        <dbReference type="SAM" id="MobiDB-lite"/>
    </source>
</evidence>
<evidence type="ECO:0000313" key="6">
    <source>
        <dbReference type="EMBL" id="MBO2462116.1"/>
    </source>
</evidence>
<dbReference type="InterPro" id="IPR027417">
    <property type="entry name" value="P-loop_NTPase"/>
</dbReference>
<evidence type="ECO:0000256" key="3">
    <source>
        <dbReference type="ARBA" id="ARBA00022840"/>
    </source>
</evidence>
<dbReference type="PANTHER" id="PTHR45772:SF1">
    <property type="entry name" value="ABC TRANSPORTER ATP-BINDING PROTEIN"/>
    <property type="match status" value="1"/>
</dbReference>
<protein>
    <submittedName>
        <fullName evidence="6">ABC transporter ATP-binding protein</fullName>
    </submittedName>
</protein>
<evidence type="ECO:0000256" key="1">
    <source>
        <dbReference type="ARBA" id="ARBA00022448"/>
    </source>
</evidence>
<dbReference type="Proteomes" id="UP000680206">
    <property type="component" value="Unassembled WGS sequence"/>
</dbReference>
<gene>
    <name evidence="6" type="ORF">J4709_31530</name>
</gene>
<dbReference type="InterPro" id="IPR003593">
    <property type="entry name" value="AAA+_ATPase"/>
</dbReference>
<name>A0ABS3RZE3_9ACTN</name>
<dbReference type="EMBL" id="JAGEPF010000020">
    <property type="protein sequence ID" value="MBO2462116.1"/>
    <property type="molecule type" value="Genomic_DNA"/>
</dbReference>
<evidence type="ECO:0000259" key="5">
    <source>
        <dbReference type="PROSITE" id="PS50893"/>
    </source>
</evidence>
<dbReference type="InterPro" id="IPR051120">
    <property type="entry name" value="ABC_AA/LPS_Transport"/>
</dbReference>
<dbReference type="Gene3D" id="3.40.50.300">
    <property type="entry name" value="P-loop containing nucleotide triphosphate hydrolases"/>
    <property type="match status" value="1"/>
</dbReference>
<proteinExistence type="predicted"/>
<accession>A0ABS3RZE3</accession>
<dbReference type="PROSITE" id="PS50893">
    <property type="entry name" value="ABC_TRANSPORTER_2"/>
    <property type="match status" value="1"/>
</dbReference>
<organism evidence="6 7">
    <name type="scientific">Actinomadura violacea</name>
    <dbReference type="NCBI Taxonomy" id="2819934"/>
    <lineage>
        <taxon>Bacteria</taxon>
        <taxon>Bacillati</taxon>
        <taxon>Actinomycetota</taxon>
        <taxon>Actinomycetes</taxon>
        <taxon>Streptosporangiales</taxon>
        <taxon>Thermomonosporaceae</taxon>
        <taxon>Actinomadura</taxon>
    </lineage>
</organism>
<dbReference type="RefSeq" id="WP_208246081.1">
    <property type="nucleotide sequence ID" value="NZ_JAGEPF010000020.1"/>
</dbReference>
<feature type="compositionally biased region" description="Low complexity" evidence="4">
    <location>
        <begin position="264"/>
        <end position="283"/>
    </location>
</feature>
<dbReference type="SUPFAM" id="SSF52540">
    <property type="entry name" value="P-loop containing nucleoside triphosphate hydrolases"/>
    <property type="match status" value="1"/>
</dbReference>
<keyword evidence="2" id="KW-0547">Nucleotide-binding</keyword>
<dbReference type="SMART" id="SM00382">
    <property type="entry name" value="AAA"/>
    <property type="match status" value="1"/>
</dbReference>
<dbReference type="InterPro" id="IPR032823">
    <property type="entry name" value="BCA_ABC_TP_C"/>
</dbReference>
<feature type="domain" description="ABC transporter" evidence="5">
    <location>
        <begin position="12"/>
        <end position="260"/>
    </location>
</feature>
<dbReference type="PROSITE" id="PS00211">
    <property type="entry name" value="ABC_TRANSPORTER_1"/>
    <property type="match status" value="1"/>
</dbReference>